<reference evidence="1 2" key="1">
    <citation type="journal article" date="2018" name="Sci. Rep.">
        <title>Genomic signatures of local adaptation to the degree of environmental predictability in rotifers.</title>
        <authorList>
            <person name="Franch-Gras L."/>
            <person name="Hahn C."/>
            <person name="Garcia-Roger E.M."/>
            <person name="Carmona M.J."/>
            <person name="Serra M."/>
            <person name="Gomez A."/>
        </authorList>
    </citation>
    <scope>NUCLEOTIDE SEQUENCE [LARGE SCALE GENOMIC DNA]</scope>
    <source>
        <strain evidence="1">HYR1</strain>
    </source>
</reference>
<name>A0A3M7SCI5_BRAPC</name>
<protein>
    <submittedName>
        <fullName evidence="1">Uncharacterized protein</fullName>
    </submittedName>
</protein>
<keyword evidence="2" id="KW-1185">Reference proteome</keyword>
<dbReference type="AlphaFoldDB" id="A0A3M7SCI5"/>
<proteinExistence type="predicted"/>
<dbReference type="Proteomes" id="UP000276133">
    <property type="component" value="Unassembled WGS sequence"/>
</dbReference>
<dbReference type="EMBL" id="REGN01001667">
    <property type="protein sequence ID" value="RNA33230.1"/>
    <property type="molecule type" value="Genomic_DNA"/>
</dbReference>
<evidence type="ECO:0000313" key="1">
    <source>
        <dbReference type="EMBL" id="RNA33230.1"/>
    </source>
</evidence>
<gene>
    <name evidence="1" type="ORF">BpHYR1_014232</name>
</gene>
<comment type="caution">
    <text evidence="1">The sequence shown here is derived from an EMBL/GenBank/DDBJ whole genome shotgun (WGS) entry which is preliminary data.</text>
</comment>
<organism evidence="1 2">
    <name type="scientific">Brachionus plicatilis</name>
    <name type="common">Marine rotifer</name>
    <name type="synonym">Brachionus muelleri</name>
    <dbReference type="NCBI Taxonomy" id="10195"/>
    <lineage>
        <taxon>Eukaryota</taxon>
        <taxon>Metazoa</taxon>
        <taxon>Spiralia</taxon>
        <taxon>Gnathifera</taxon>
        <taxon>Rotifera</taxon>
        <taxon>Eurotatoria</taxon>
        <taxon>Monogononta</taxon>
        <taxon>Pseudotrocha</taxon>
        <taxon>Ploima</taxon>
        <taxon>Brachionidae</taxon>
        <taxon>Brachionus</taxon>
    </lineage>
</organism>
<evidence type="ECO:0000313" key="2">
    <source>
        <dbReference type="Proteomes" id="UP000276133"/>
    </source>
</evidence>
<accession>A0A3M7SCI5</accession>
<sequence>MRGGISIVSGKDQSQVTTSDKFNNTIRTMEHLVCRFMYFRKRKEQFITNQWSVNPFQNNEERIKNDLFLIMV</sequence>